<comment type="catalytic activity">
    <reaction evidence="2">
        <text>L-proline = D-proline</text>
        <dbReference type="Rhea" id="RHEA:10680"/>
        <dbReference type="ChEBI" id="CHEBI:57726"/>
        <dbReference type="ChEBI" id="CHEBI:60039"/>
        <dbReference type="EC" id="5.1.1.4"/>
    </reaction>
</comment>
<evidence type="ECO:0000256" key="2">
    <source>
        <dbReference type="ARBA" id="ARBA00052373"/>
    </source>
</evidence>
<dbReference type="AlphaFoldDB" id="A0A1Q8QH07"/>
<dbReference type="Pfam" id="PF05544">
    <property type="entry name" value="Pro_racemase"/>
    <property type="match status" value="1"/>
</dbReference>
<dbReference type="PANTHER" id="PTHR33442:SF5">
    <property type="entry name" value="BIFUNCTIONAL TRANS-3-HYDROXY-L-PROLINE DEHYDRATASE_2-EPIMERASE"/>
    <property type="match status" value="1"/>
</dbReference>
<dbReference type="PIRSF" id="PIRSF029792">
    <property type="entry name" value="Pro_racemase"/>
    <property type="match status" value="1"/>
</dbReference>
<accession>A0A1Q8QH07</accession>
<dbReference type="GO" id="GO:0047580">
    <property type="term" value="F:4-hydroxyproline epimerase activity"/>
    <property type="evidence" value="ECO:0007669"/>
    <property type="project" value="TreeGrafter"/>
</dbReference>
<evidence type="ECO:0000256" key="3">
    <source>
        <dbReference type="ARBA" id="ARBA00067038"/>
    </source>
</evidence>
<evidence type="ECO:0000256" key="1">
    <source>
        <dbReference type="ARBA" id="ARBA00007529"/>
    </source>
</evidence>
<dbReference type="STRING" id="1888891.DSOL_4912"/>
<gene>
    <name evidence="5" type="ORF">DSOL_4912</name>
</gene>
<dbReference type="EC" id="5.1.1.4" evidence="3"/>
<dbReference type="SUPFAM" id="SSF54506">
    <property type="entry name" value="Diaminopimelate epimerase-like"/>
    <property type="match status" value="1"/>
</dbReference>
<dbReference type="Gene3D" id="3.10.310.10">
    <property type="entry name" value="Diaminopimelate Epimerase, Chain A, domain 1"/>
    <property type="match status" value="2"/>
</dbReference>
<evidence type="ECO:0000256" key="4">
    <source>
        <dbReference type="ARBA" id="ARBA00069700"/>
    </source>
</evidence>
<organism evidence="5 6">
    <name type="scientific">Desulfosporosinus metallidurans</name>
    <dbReference type="NCBI Taxonomy" id="1888891"/>
    <lineage>
        <taxon>Bacteria</taxon>
        <taxon>Bacillati</taxon>
        <taxon>Bacillota</taxon>
        <taxon>Clostridia</taxon>
        <taxon>Eubacteriales</taxon>
        <taxon>Desulfitobacteriaceae</taxon>
        <taxon>Desulfosporosinus</taxon>
    </lineage>
</organism>
<dbReference type="GO" id="GO:0018112">
    <property type="term" value="F:proline racemase activity"/>
    <property type="evidence" value="ECO:0007669"/>
    <property type="project" value="UniProtKB-EC"/>
</dbReference>
<comment type="similarity">
    <text evidence="1">Belongs to the proline racemase family.</text>
</comment>
<dbReference type="FunFam" id="3.10.310.10:FF:000005">
    <property type="entry name" value="Proline racemase"/>
    <property type="match status" value="1"/>
</dbReference>
<dbReference type="InterPro" id="IPR008794">
    <property type="entry name" value="Pro_racemase_fam"/>
</dbReference>
<dbReference type="Proteomes" id="UP000186102">
    <property type="component" value="Unassembled WGS sequence"/>
</dbReference>
<dbReference type="EMBL" id="MLBF01000073">
    <property type="protein sequence ID" value="OLN26630.1"/>
    <property type="molecule type" value="Genomic_DNA"/>
</dbReference>
<protein>
    <recommendedName>
        <fullName evidence="4">Proline racemase</fullName>
        <ecNumber evidence="3">5.1.1.4</ecNumber>
    </recommendedName>
</protein>
<proteinExistence type="inferred from homology"/>
<sequence length="335" mass="36569">MPPQSIFTVDSHTMGEPTRVVIGGIPYIPGNSMAEKRDNLQSNMDYIRKTLMLEPRGHDDMFGAIITQPVDPTANFGVIYMDTKGYLNMCGHGTIGVATVAVEMGMIPKVTEPFTEIVLDTPAGLVKTQARVIGNKVKDVTFQNVPSFVFKNDHKVSLPQIGEIAVDIAFGGSFFGIVPAKDLGIKIEKGNKSKLVYLGMEIMDALNTSVKVVHPLQRHINSIDLIEIFDDTTNLEADYKNCVVFGKGQVDRSPCGTGISAKLAVLYAKKKIRINQVLKFQSIMGSVFCGYVVEETKVGDYPAIIPKVTGSAFITGIHQFLVNLEDPLHDGFSLT</sequence>
<dbReference type="RefSeq" id="WP_075367175.1">
    <property type="nucleotide sequence ID" value="NZ_MLBF01000073.1"/>
</dbReference>
<keyword evidence="6" id="KW-1185">Reference proteome</keyword>
<evidence type="ECO:0000313" key="5">
    <source>
        <dbReference type="EMBL" id="OLN26630.1"/>
    </source>
</evidence>
<dbReference type="PANTHER" id="PTHR33442">
    <property type="entry name" value="TRANS-3-HYDROXY-L-PROLINE DEHYDRATASE"/>
    <property type="match status" value="1"/>
</dbReference>
<dbReference type="SFLD" id="SFLDS00028">
    <property type="entry name" value="Proline_Racemase"/>
    <property type="match status" value="1"/>
</dbReference>
<evidence type="ECO:0000313" key="6">
    <source>
        <dbReference type="Proteomes" id="UP000186102"/>
    </source>
</evidence>
<comment type="caution">
    <text evidence="5">The sequence shown here is derived from an EMBL/GenBank/DDBJ whole genome shotgun (WGS) entry which is preliminary data.</text>
</comment>
<name>A0A1Q8QH07_9FIRM</name>
<reference evidence="5 6" key="1">
    <citation type="submission" date="2016-09" db="EMBL/GenBank/DDBJ databases">
        <title>Complete genome of Desulfosporosinus sp. OL.</title>
        <authorList>
            <person name="Mardanov A."/>
            <person name="Beletsky A."/>
            <person name="Panova A."/>
            <person name="Karnachuk O."/>
            <person name="Ravin N."/>
        </authorList>
    </citation>
    <scope>NUCLEOTIDE SEQUENCE [LARGE SCALE GENOMIC DNA]</scope>
    <source>
        <strain evidence="5 6">OL</strain>
    </source>
</reference>